<evidence type="ECO:0000256" key="1">
    <source>
        <dbReference type="SAM" id="Phobius"/>
    </source>
</evidence>
<accession>A0ABR9ZUF0</accession>
<name>A0ABR9ZUF0_9FIRM</name>
<protein>
    <submittedName>
        <fullName evidence="2">Uncharacterized protein</fullName>
    </submittedName>
</protein>
<dbReference type="Proteomes" id="UP000614200">
    <property type="component" value="Unassembled WGS sequence"/>
</dbReference>
<evidence type="ECO:0000313" key="2">
    <source>
        <dbReference type="EMBL" id="MBF4693586.1"/>
    </source>
</evidence>
<gene>
    <name evidence="2" type="ORF">ISU02_10660</name>
</gene>
<dbReference type="EMBL" id="JADKNH010000006">
    <property type="protein sequence ID" value="MBF4693586.1"/>
    <property type="molecule type" value="Genomic_DNA"/>
</dbReference>
<dbReference type="RefSeq" id="WP_194701830.1">
    <property type="nucleotide sequence ID" value="NZ_JADKNH010000006.1"/>
</dbReference>
<feature type="transmembrane region" description="Helical" evidence="1">
    <location>
        <begin position="53"/>
        <end position="70"/>
    </location>
</feature>
<keyword evidence="1" id="KW-1133">Transmembrane helix</keyword>
<keyword evidence="1" id="KW-0472">Membrane</keyword>
<keyword evidence="1" id="KW-0812">Transmembrane</keyword>
<reference evidence="2 3" key="1">
    <citation type="submission" date="2020-11" db="EMBL/GenBank/DDBJ databases">
        <title>Fusibacter basophilias sp. nov.</title>
        <authorList>
            <person name="Qiu D."/>
        </authorList>
    </citation>
    <scope>NUCLEOTIDE SEQUENCE [LARGE SCALE GENOMIC DNA]</scope>
    <source>
        <strain evidence="2 3">Q10-2</strain>
    </source>
</reference>
<organism evidence="2 3">
    <name type="scientific">Fusibacter ferrireducens</name>
    <dbReference type="NCBI Taxonomy" id="2785058"/>
    <lineage>
        <taxon>Bacteria</taxon>
        <taxon>Bacillati</taxon>
        <taxon>Bacillota</taxon>
        <taxon>Clostridia</taxon>
        <taxon>Eubacteriales</taxon>
        <taxon>Eubacteriales Family XII. Incertae Sedis</taxon>
        <taxon>Fusibacter</taxon>
    </lineage>
</organism>
<comment type="caution">
    <text evidence="2">The sequence shown here is derived from an EMBL/GenBank/DDBJ whole genome shotgun (WGS) entry which is preliminary data.</text>
</comment>
<proteinExistence type="predicted"/>
<evidence type="ECO:0000313" key="3">
    <source>
        <dbReference type="Proteomes" id="UP000614200"/>
    </source>
</evidence>
<keyword evidence="3" id="KW-1185">Reference proteome</keyword>
<sequence>MKMIRKYIESTSRFKKISDALFILALSISSYTLWKTYTTKASNVCPINANQDMYYLSIGLLIAAFFITFFEKKTK</sequence>
<feature type="transmembrane region" description="Helical" evidence="1">
    <location>
        <begin position="20"/>
        <end position="37"/>
    </location>
</feature>